<gene>
    <name evidence="1" type="ORF">A2928_00085</name>
</gene>
<dbReference type="Gene3D" id="2.60.120.620">
    <property type="entry name" value="q2cbj1_9rhob like domain"/>
    <property type="match status" value="1"/>
</dbReference>
<comment type="caution">
    <text evidence="1">The sequence shown here is derived from an EMBL/GenBank/DDBJ whole genome shotgun (WGS) entry which is preliminary data.</text>
</comment>
<name>A0A1G2NAS5_9BACT</name>
<evidence type="ECO:0000313" key="1">
    <source>
        <dbReference type="EMBL" id="OHA32392.1"/>
    </source>
</evidence>
<dbReference type="Pfam" id="PF05721">
    <property type="entry name" value="PhyH"/>
    <property type="match status" value="1"/>
</dbReference>
<accession>A0A1G2NAS5</accession>
<dbReference type="GO" id="GO:0016706">
    <property type="term" value="F:2-oxoglutarate-dependent dioxygenase activity"/>
    <property type="evidence" value="ECO:0007669"/>
    <property type="project" value="UniProtKB-ARBA"/>
</dbReference>
<dbReference type="InterPro" id="IPR008775">
    <property type="entry name" value="Phytyl_CoA_dOase-like"/>
</dbReference>
<dbReference type="Proteomes" id="UP000176221">
    <property type="component" value="Unassembled WGS sequence"/>
</dbReference>
<sequence length="319" mass="36778">MKSVIKKIISRSALAYHSLRAKKIIWWSVLNRRGRNRFNKYPPTLTEIEKKLISEINSRGIAVSNISALGLEKEFKTLQDFVQKRWVDADVKVRYDSRHAALRDGRLVSKDLFLINLWEGKCVLDLTHPAIEFSLSHPILNVVNSYLHLWAKFRDWRLQVTVPMPAGEREYASQRWHRDPEDQKLVKVFLYLNDVDEDAGPFTYLAESHEGGKWRHLFPQKPPSGSAGNDSDIPKEDIVVLTGKAGTVIFCDTSGLHRGGYARKNNRFMYTSIFTTPASVWPINFVYPQTFRTNNIEPRIHWAVSNNAKQKKPKLHKLG</sequence>
<proteinExistence type="predicted"/>
<evidence type="ECO:0008006" key="3">
    <source>
        <dbReference type="Google" id="ProtNLM"/>
    </source>
</evidence>
<organism evidence="1 2">
    <name type="scientific">Candidatus Taylorbacteria bacterium RIFCSPLOWO2_01_FULL_45_15b</name>
    <dbReference type="NCBI Taxonomy" id="1802319"/>
    <lineage>
        <taxon>Bacteria</taxon>
        <taxon>Candidatus Tayloriibacteriota</taxon>
    </lineage>
</organism>
<dbReference type="AlphaFoldDB" id="A0A1G2NAS5"/>
<protein>
    <recommendedName>
        <fullName evidence="3">Phytanoyl-CoA dioxygenase</fullName>
    </recommendedName>
</protein>
<reference evidence="1 2" key="1">
    <citation type="journal article" date="2016" name="Nat. Commun.">
        <title>Thousands of microbial genomes shed light on interconnected biogeochemical processes in an aquifer system.</title>
        <authorList>
            <person name="Anantharaman K."/>
            <person name="Brown C.T."/>
            <person name="Hug L.A."/>
            <person name="Sharon I."/>
            <person name="Castelle C.J."/>
            <person name="Probst A.J."/>
            <person name="Thomas B.C."/>
            <person name="Singh A."/>
            <person name="Wilkins M.J."/>
            <person name="Karaoz U."/>
            <person name="Brodie E.L."/>
            <person name="Williams K.H."/>
            <person name="Hubbard S.S."/>
            <person name="Banfield J.F."/>
        </authorList>
    </citation>
    <scope>NUCLEOTIDE SEQUENCE [LARGE SCALE GENOMIC DNA]</scope>
</reference>
<dbReference type="EMBL" id="MHRX01000047">
    <property type="protein sequence ID" value="OHA32392.1"/>
    <property type="molecule type" value="Genomic_DNA"/>
</dbReference>
<evidence type="ECO:0000313" key="2">
    <source>
        <dbReference type="Proteomes" id="UP000176221"/>
    </source>
</evidence>
<dbReference type="SUPFAM" id="SSF51197">
    <property type="entry name" value="Clavaminate synthase-like"/>
    <property type="match status" value="1"/>
</dbReference>